<organism evidence="8 9">
    <name type="scientific">Pycnococcus provasolii</name>
    <dbReference type="NCBI Taxonomy" id="41880"/>
    <lineage>
        <taxon>Eukaryota</taxon>
        <taxon>Viridiplantae</taxon>
        <taxon>Chlorophyta</taxon>
        <taxon>Pseudoscourfieldiophyceae</taxon>
        <taxon>Pseudoscourfieldiales</taxon>
        <taxon>Pycnococcaceae</taxon>
        <taxon>Pycnococcus</taxon>
    </lineage>
</organism>
<evidence type="ECO:0000256" key="4">
    <source>
        <dbReference type="ARBA" id="ARBA00022676"/>
    </source>
</evidence>
<evidence type="ECO:0000259" key="7">
    <source>
        <dbReference type="Pfam" id="PF01048"/>
    </source>
</evidence>
<dbReference type="Gene3D" id="3.40.50.1580">
    <property type="entry name" value="Nucleoside phosphorylase domain"/>
    <property type="match status" value="1"/>
</dbReference>
<dbReference type="Pfam" id="PF01048">
    <property type="entry name" value="PNP_UDP_1"/>
    <property type="match status" value="1"/>
</dbReference>
<evidence type="ECO:0000313" key="8">
    <source>
        <dbReference type="EMBL" id="GHP04930.1"/>
    </source>
</evidence>
<keyword evidence="4" id="KW-0328">Glycosyltransferase</keyword>
<comment type="similarity">
    <text evidence="2">Belongs to the PNP/MTAP phosphorylase family.</text>
</comment>
<evidence type="ECO:0000256" key="1">
    <source>
        <dbReference type="ARBA" id="ARBA00005058"/>
    </source>
</evidence>
<dbReference type="InterPro" id="IPR011268">
    <property type="entry name" value="Purine_phosphorylase"/>
</dbReference>
<evidence type="ECO:0000256" key="2">
    <source>
        <dbReference type="ARBA" id="ARBA00006751"/>
    </source>
</evidence>
<accession>A0A830HGN4</accession>
<dbReference type="Proteomes" id="UP000660262">
    <property type="component" value="Unassembled WGS sequence"/>
</dbReference>
<dbReference type="GO" id="GO:0009116">
    <property type="term" value="P:nucleoside metabolic process"/>
    <property type="evidence" value="ECO:0007669"/>
    <property type="project" value="InterPro"/>
</dbReference>
<dbReference type="PANTHER" id="PTHR11904:SF9">
    <property type="entry name" value="PURINE NUCLEOSIDE PHOSPHORYLASE-RELATED"/>
    <property type="match status" value="1"/>
</dbReference>
<dbReference type="EMBL" id="BNJQ01000009">
    <property type="protein sequence ID" value="GHP04930.1"/>
    <property type="molecule type" value="Genomic_DNA"/>
</dbReference>
<evidence type="ECO:0000256" key="6">
    <source>
        <dbReference type="ARBA" id="ARBA00031036"/>
    </source>
</evidence>
<protein>
    <recommendedName>
        <fullName evidence="3">purine-nucleoside phosphorylase</fullName>
        <ecNumber evidence="3">2.4.2.1</ecNumber>
    </recommendedName>
    <alternativeName>
        <fullName evidence="6">Inosine-guanosine phosphorylase</fullName>
    </alternativeName>
</protein>
<comment type="pathway">
    <text evidence="1">Purine metabolism; purine nucleoside salvage.</text>
</comment>
<proteinExistence type="inferred from homology"/>
<dbReference type="GO" id="GO:0005737">
    <property type="term" value="C:cytoplasm"/>
    <property type="evidence" value="ECO:0007669"/>
    <property type="project" value="TreeGrafter"/>
</dbReference>
<feature type="domain" description="Nucleoside phosphorylase" evidence="7">
    <location>
        <begin position="145"/>
        <end position="407"/>
    </location>
</feature>
<evidence type="ECO:0000256" key="5">
    <source>
        <dbReference type="ARBA" id="ARBA00022679"/>
    </source>
</evidence>
<reference evidence="8" key="1">
    <citation type="submission" date="2020-10" db="EMBL/GenBank/DDBJ databases">
        <title>Unveiling of a novel bifunctional photoreceptor, Dualchrome1, isolated from a cosmopolitan green alga.</title>
        <authorList>
            <person name="Suzuki S."/>
            <person name="Kawachi M."/>
        </authorList>
    </citation>
    <scope>NUCLEOTIDE SEQUENCE</scope>
    <source>
        <strain evidence="8">NIES 2893</strain>
    </source>
</reference>
<dbReference type="SUPFAM" id="SSF53167">
    <property type="entry name" value="Purine and uridine phosphorylases"/>
    <property type="match status" value="1"/>
</dbReference>
<keyword evidence="5" id="KW-0808">Transferase</keyword>
<keyword evidence="9" id="KW-1185">Reference proteome</keyword>
<dbReference type="NCBIfam" id="TIGR01697">
    <property type="entry name" value="PNPH-PUNA-XAPA"/>
    <property type="match status" value="1"/>
</dbReference>
<name>A0A830HGN4_9CHLO</name>
<dbReference type="PANTHER" id="PTHR11904">
    <property type="entry name" value="METHYLTHIOADENOSINE/PURINE NUCLEOSIDE PHOSPHORYLASE"/>
    <property type="match status" value="1"/>
</dbReference>
<gene>
    <name evidence="8" type="ORF">PPROV_000368200</name>
</gene>
<dbReference type="UniPathway" id="UPA00606"/>
<dbReference type="InterPro" id="IPR000845">
    <property type="entry name" value="Nucleoside_phosphorylase_d"/>
</dbReference>
<comment type="caution">
    <text evidence="8">The sequence shown here is derived from an EMBL/GenBank/DDBJ whole genome shotgun (WGS) entry which is preliminary data.</text>
</comment>
<dbReference type="GO" id="GO:0004731">
    <property type="term" value="F:purine-nucleoside phosphorylase activity"/>
    <property type="evidence" value="ECO:0007669"/>
    <property type="project" value="UniProtKB-EC"/>
</dbReference>
<dbReference type="OrthoDB" id="10261782at2759"/>
<dbReference type="AlphaFoldDB" id="A0A830HGN4"/>
<evidence type="ECO:0000256" key="3">
    <source>
        <dbReference type="ARBA" id="ARBA00011886"/>
    </source>
</evidence>
<dbReference type="EC" id="2.4.2.1" evidence="3"/>
<dbReference type="PROSITE" id="PS51257">
    <property type="entry name" value="PROKAR_LIPOPROTEIN"/>
    <property type="match status" value="1"/>
</dbReference>
<dbReference type="InterPro" id="IPR035994">
    <property type="entry name" value="Nucleoside_phosphorylase_sf"/>
</dbReference>
<sequence>MAPATGKPLTLPRRGGLGCGSGLGCASRFSASASALSSRRPHTCCLREGVVMMSSASREVSRGEASRIHITQKREMIKQPLTRPLASLAVSRVHRATTVSKALLRRTKTKATNGTNTPGHLDEYARVSEAAEYIEKASKGRKPQVAVVCGSGLGALVDLAEDVWEVDYSQIPHFPEVTVKGHAGSLAIGRIHGVDVLFMRGRFHLYEGYSAEQVVRPIRVMWKLGVPRVVLTTAAGSLRNTLGVGSVMCIEDHISLASLAGSDVLVGPNDERFGPRFPDMGETYDSALAAIASSAFEQTGAGPLPSGVFASVGGPSFETPAEVRLLQTVGADAVSMSTVPEATAAVHCGLRVLGLCVISNVCVNRTPFQMDRDGINPDLGDSANHASVVSNVNETVPKLQKFLKRFMELLVEEDGAVVASSATTAGAAEK</sequence>
<evidence type="ECO:0000313" key="9">
    <source>
        <dbReference type="Proteomes" id="UP000660262"/>
    </source>
</evidence>
<dbReference type="CDD" id="cd09009">
    <property type="entry name" value="PNP-EcPNPII_like"/>
    <property type="match status" value="1"/>
</dbReference>
<dbReference type="NCBIfam" id="NF006054">
    <property type="entry name" value="PRK08202.1"/>
    <property type="match status" value="1"/>
</dbReference>